<dbReference type="Proteomes" id="UP001501666">
    <property type="component" value="Unassembled WGS sequence"/>
</dbReference>
<dbReference type="EMBL" id="BAAATE010000005">
    <property type="protein sequence ID" value="GAA2656587.1"/>
    <property type="molecule type" value="Genomic_DNA"/>
</dbReference>
<gene>
    <name evidence="1" type="ORF">GCM10010412_026710</name>
</gene>
<evidence type="ECO:0000313" key="2">
    <source>
        <dbReference type="Proteomes" id="UP001501666"/>
    </source>
</evidence>
<name>A0ABP6E311_9ACTN</name>
<organism evidence="1 2">
    <name type="scientific">Nonomuraea recticatena</name>
    <dbReference type="NCBI Taxonomy" id="46178"/>
    <lineage>
        <taxon>Bacteria</taxon>
        <taxon>Bacillati</taxon>
        <taxon>Actinomycetota</taxon>
        <taxon>Actinomycetes</taxon>
        <taxon>Streptosporangiales</taxon>
        <taxon>Streptosporangiaceae</taxon>
        <taxon>Nonomuraea</taxon>
    </lineage>
</organism>
<reference evidence="2" key="1">
    <citation type="journal article" date="2019" name="Int. J. Syst. Evol. Microbiol.">
        <title>The Global Catalogue of Microorganisms (GCM) 10K type strain sequencing project: providing services to taxonomists for standard genome sequencing and annotation.</title>
        <authorList>
            <consortium name="The Broad Institute Genomics Platform"/>
            <consortium name="The Broad Institute Genome Sequencing Center for Infectious Disease"/>
            <person name="Wu L."/>
            <person name="Ma J."/>
        </authorList>
    </citation>
    <scope>NUCLEOTIDE SEQUENCE [LARGE SCALE GENOMIC DNA]</scope>
    <source>
        <strain evidence="2">JCM 6835</strain>
    </source>
</reference>
<keyword evidence="2" id="KW-1185">Reference proteome</keyword>
<accession>A0ABP6E311</accession>
<protein>
    <submittedName>
        <fullName evidence="1">Uncharacterized protein</fullName>
    </submittedName>
</protein>
<comment type="caution">
    <text evidence="1">The sequence shown here is derived from an EMBL/GenBank/DDBJ whole genome shotgun (WGS) entry which is preliminary data.</text>
</comment>
<sequence>MIDRGGLAEVDGLTLFDLCDLTIDRLRWELGMKPIHTADHLKSEIIDPPESDGRWERP</sequence>
<evidence type="ECO:0000313" key="1">
    <source>
        <dbReference type="EMBL" id="GAA2656587.1"/>
    </source>
</evidence>
<proteinExistence type="predicted"/>